<reference evidence="4 5" key="1">
    <citation type="submission" date="2020-10" db="EMBL/GenBank/DDBJ databases">
        <title>The Coptis chinensis genome and diversification of protoberbering-type alkaloids.</title>
        <authorList>
            <person name="Wang B."/>
            <person name="Shu S."/>
            <person name="Song C."/>
            <person name="Liu Y."/>
        </authorList>
    </citation>
    <scope>NUCLEOTIDE SEQUENCE [LARGE SCALE GENOMIC DNA]</scope>
    <source>
        <strain evidence="4">HL-2020</strain>
        <tissue evidence="4">Leaf</tissue>
    </source>
</reference>
<dbReference type="InterPro" id="IPR046848">
    <property type="entry name" value="E_motif"/>
</dbReference>
<dbReference type="FunFam" id="1.25.40.10:FF:000227">
    <property type="entry name" value="Pentatricopeptide repeat-containing protein At3g13880"/>
    <property type="match status" value="1"/>
</dbReference>
<dbReference type="Pfam" id="PF13041">
    <property type="entry name" value="PPR_2"/>
    <property type="match status" value="3"/>
</dbReference>
<dbReference type="NCBIfam" id="TIGR00756">
    <property type="entry name" value="PPR"/>
    <property type="match status" value="4"/>
</dbReference>
<dbReference type="FunFam" id="1.25.40.10:FF:001093">
    <property type="entry name" value="Pentatricopeptide repeat-containing protein At2g34400"/>
    <property type="match status" value="1"/>
</dbReference>
<feature type="repeat" description="PPR" evidence="2">
    <location>
        <begin position="139"/>
        <end position="173"/>
    </location>
</feature>
<keyword evidence="5" id="KW-1185">Reference proteome</keyword>
<dbReference type="Pfam" id="PF14432">
    <property type="entry name" value="DYW_deaminase"/>
    <property type="match status" value="1"/>
</dbReference>
<dbReference type="GO" id="GO:0003723">
    <property type="term" value="F:RNA binding"/>
    <property type="evidence" value="ECO:0007669"/>
    <property type="project" value="InterPro"/>
</dbReference>
<comment type="caution">
    <text evidence="4">The sequence shown here is derived from an EMBL/GenBank/DDBJ whole genome shotgun (WGS) entry which is preliminary data.</text>
</comment>
<dbReference type="OrthoDB" id="744580at2759"/>
<dbReference type="EMBL" id="JADFTS010000004">
    <property type="protein sequence ID" value="KAF9609650.1"/>
    <property type="molecule type" value="Genomic_DNA"/>
</dbReference>
<evidence type="ECO:0000313" key="4">
    <source>
        <dbReference type="EMBL" id="KAF9609650.1"/>
    </source>
</evidence>
<dbReference type="GO" id="GO:0009451">
    <property type="term" value="P:RNA modification"/>
    <property type="evidence" value="ECO:0007669"/>
    <property type="project" value="InterPro"/>
</dbReference>
<name>A0A835HZ76_9MAGN</name>
<dbReference type="AlphaFoldDB" id="A0A835HZ76"/>
<dbReference type="PANTHER" id="PTHR47926:SF480">
    <property type="entry name" value="TETRATRICOPEPTIDE REPEAT-LIKE SUPERFAMILY PROTEIN ISOFORM 1"/>
    <property type="match status" value="1"/>
</dbReference>
<dbReference type="FunFam" id="1.25.40.10:FF:000343">
    <property type="entry name" value="Pentatricopeptide repeat-containing protein At3g58590"/>
    <property type="match status" value="1"/>
</dbReference>
<dbReference type="Pfam" id="PF01535">
    <property type="entry name" value="PPR"/>
    <property type="match status" value="4"/>
</dbReference>
<proteinExistence type="predicted"/>
<sequence>MASLPSVAVTGVTQKLDLEYRKFSQHYSISTDKNTNISYQRSYTSKPSEKNIDPKSLDYREALSILKESSVVESAVYVPILQECIDNYSVSEAQMIHTHVIKTGCHEDMFLMTFLINVYTKCGAMDFARGVFDKLSKKNVVTWTALITGYVRNSEPELAIRVFLELLESGAYPTNYTLGAVVSACSSLYLVGMGKQIHGYIVKYNIESDTSTGNAICSLYSKCRRFDLAVKAFRRIPEKNVISWTTMISACGDNGDAMLGLKIFVEMLLDGVEPNEFTLTSVLSLCCVMQALEFGEQVHSLSIKFGCVSNLPVKNSIMYLYLRSGKTDEAQKLFSAMETISLVTWNAMIAGYAQMMENEKNVLKAQHSGTDALNIFLKLNRSSLKPDLFTFSSILTVCSSLVAIEQGEQIHAQTIKTGFLSDIVVGSALVNMYNKCGSIEKATRAFVEMPTRTLISWTSMITGYAQHGRSAQALQLFEDMRLAGERPNKITFVGVFSACSHAGMVDQAMRYFKMMKKEYRIKPVVDHFACLVDMFVRLGRLQDAFDFIEKMEFEPNEFIWSILIAGCRSHGNMDLGFYAAERLLELKPKDFETYVLLLSMYLSAGRWKDVSKVRKLMKDENLGKVTDWSSISIKDKVHSFRPDDRSQSHSTEIYKLLDNLLDKAKSLGYASLKSLEMADEEETDKTFSSAIHHSEKLAVAFGLLNMTSGASVRVLKSSSMCRDCHSLIMYISVLTGREIVIRDSKRLHQFNNGHCSCGDFGSLL</sequence>
<dbReference type="GO" id="GO:0008270">
    <property type="term" value="F:zinc ion binding"/>
    <property type="evidence" value="ECO:0007669"/>
    <property type="project" value="InterPro"/>
</dbReference>
<evidence type="ECO:0000313" key="5">
    <source>
        <dbReference type="Proteomes" id="UP000631114"/>
    </source>
</evidence>
<evidence type="ECO:0000256" key="1">
    <source>
        <dbReference type="ARBA" id="ARBA00022737"/>
    </source>
</evidence>
<evidence type="ECO:0000256" key="2">
    <source>
        <dbReference type="PROSITE-ProRule" id="PRU00708"/>
    </source>
</evidence>
<evidence type="ECO:0000259" key="3">
    <source>
        <dbReference type="Pfam" id="PF14432"/>
    </source>
</evidence>
<feature type="domain" description="DYW" evidence="3">
    <location>
        <begin position="679"/>
        <end position="760"/>
    </location>
</feature>
<dbReference type="Pfam" id="PF20431">
    <property type="entry name" value="E_motif"/>
    <property type="match status" value="1"/>
</dbReference>
<dbReference type="InterPro" id="IPR032867">
    <property type="entry name" value="DYW_dom"/>
</dbReference>
<dbReference type="PROSITE" id="PS51375">
    <property type="entry name" value="PPR"/>
    <property type="match status" value="3"/>
</dbReference>
<keyword evidence="1" id="KW-0677">Repeat</keyword>
<dbReference type="InterPro" id="IPR011990">
    <property type="entry name" value="TPR-like_helical_dom_sf"/>
</dbReference>
<dbReference type="PANTHER" id="PTHR47926">
    <property type="entry name" value="PENTATRICOPEPTIDE REPEAT-CONTAINING PROTEIN"/>
    <property type="match status" value="1"/>
</dbReference>
<dbReference type="Proteomes" id="UP000631114">
    <property type="component" value="Unassembled WGS sequence"/>
</dbReference>
<organism evidence="4 5">
    <name type="scientific">Coptis chinensis</name>
    <dbReference type="NCBI Taxonomy" id="261450"/>
    <lineage>
        <taxon>Eukaryota</taxon>
        <taxon>Viridiplantae</taxon>
        <taxon>Streptophyta</taxon>
        <taxon>Embryophyta</taxon>
        <taxon>Tracheophyta</taxon>
        <taxon>Spermatophyta</taxon>
        <taxon>Magnoliopsida</taxon>
        <taxon>Ranunculales</taxon>
        <taxon>Ranunculaceae</taxon>
        <taxon>Coptidoideae</taxon>
        <taxon>Coptis</taxon>
    </lineage>
</organism>
<protein>
    <recommendedName>
        <fullName evidence="3">DYW domain-containing protein</fullName>
    </recommendedName>
</protein>
<feature type="repeat" description="PPR" evidence="2">
    <location>
        <begin position="453"/>
        <end position="487"/>
    </location>
</feature>
<gene>
    <name evidence="4" type="ORF">IFM89_017829</name>
</gene>
<dbReference type="InterPro" id="IPR046960">
    <property type="entry name" value="PPR_At4g14850-like_plant"/>
</dbReference>
<dbReference type="InterPro" id="IPR002885">
    <property type="entry name" value="PPR_rpt"/>
</dbReference>
<accession>A0A835HZ76</accession>
<feature type="repeat" description="PPR" evidence="2">
    <location>
        <begin position="240"/>
        <end position="274"/>
    </location>
</feature>
<dbReference type="Gene3D" id="1.25.40.10">
    <property type="entry name" value="Tetratricopeptide repeat domain"/>
    <property type="match status" value="4"/>
</dbReference>